<dbReference type="RefSeq" id="WP_015932851.1">
    <property type="nucleotide sequence ID" value="NC_011894.1"/>
</dbReference>
<dbReference type="HOGENOM" id="CLU_2936328_0_0_5"/>
<dbReference type="AlphaFoldDB" id="B8IDB2"/>
<reference evidence="1 2" key="1">
    <citation type="submission" date="2009-01" db="EMBL/GenBank/DDBJ databases">
        <title>Complete sequence of chromosome of Methylobacterium nodulans ORS 2060.</title>
        <authorList>
            <consortium name="US DOE Joint Genome Institute"/>
            <person name="Lucas S."/>
            <person name="Copeland A."/>
            <person name="Lapidus A."/>
            <person name="Glavina del Rio T."/>
            <person name="Dalin E."/>
            <person name="Tice H."/>
            <person name="Bruce D."/>
            <person name="Goodwin L."/>
            <person name="Pitluck S."/>
            <person name="Sims D."/>
            <person name="Brettin T."/>
            <person name="Detter J.C."/>
            <person name="Han C."/>
            <person name="Larimer F."/>
            <person name="Land M."/>
            <person name="Hauser L."/>
            <person name="Kyrpides N."/>
            <person name="Ivanova N."/>
            <person name="Marx C.J."/>
            <person name="Richardson P."/>
        </authorList>
    </citation>
    <scope>NUCLEOTIDE SEQUENCE [LARGE SCALE GENOMIC DNA]</scope>
    <source>
        <strain evidence="2">LMG 21967 / CNCM I-2342 / ORS 2060</strain>
    </source>
</reference>
<name>B8IDB2_METNO</name>
<evidence type="ECO:0000313" key="1">
    <source>
        <dbReference type="EMBL" id="ACL61278.1"/>
    </source>
</evidence>
<accession>B8IDB2</accession>
<proteinExistence type="predicted"/>
<evidence type="ECO:0000313" key="2">
    <source>
        <dbReference type="Proteomes" id="UP000008207"/>
    </source>
</evidence>
<keyword evidence="2" id="KW-1185">Reference proteome</keyword>
<dbReference type="EMBL" id="CP001349">
    <property type="protein sequence ID" value="ACL61278.1"/>
    <property type="molecule type" value="Genomic_DNA"/>
</dbReference>
<dbReference type="Proteomes" id="UP000008207">
    <property type="component" value="Chromosome"/>
</dbReference>
<organism evidence="1 2">
    <name type="scientific">Methylobacterium nodulans (strain LMG 21967 / CNCM I-2342 / ORS 2060)</name>
    <dbReference type="NCBI Taxonomy" id="460265"/>
    <lineage>
        <taxon>Bacteria</taxon>
        <taxon>Pseudomonadati</taxon>
        <taxon>Pseudomonadota</taxon>
        <taxon>Alphaproteobacteria</taxon>
        <taxon>Hyphomicrobiales</taxon>
        <taxon>Methylobacteriaceae</taxon>
        <taxon>Methylobacterium</taxon>
    </lineage>
</organism>
<sequence>MTKPSTKKTILDTIPGLPDADLDRVSGGLNPQPLPPRWSFSLIKLQPILSSLRLPSFFSV</sequence>
<protein>
    <submittedName>
        <fullName evidence="1">Uncharacterized protein</fullName>
    </submittedName>
</protein>
<gene>
    <name evidence="1" type="ordered locus">Mnod_6509</name>
</gene>
<dbReference type="KEGG" id="mno:Mnod_6509"/>